<dbReference type="STRING" id="3914.A0A0L9TN73"/>
<comment type="pathway">
    <text evidence="2">Pyrimidine metabolism; UMP biosynthesis via de novo pathway.</text>
</comment>
<keyword evidence="3" id="KW-0285">Flavoprotein</keyword>
<feature type="region of interest" description="Disordered" evidence="6">
    <location>
        <begin position="113"/>
        <end position="137"/>
    </location>
</feature>
<dbReference type="InterPro" id="IPR013785">
    <property type="entry name" value="Aldolase_TIM"/>
</dbReference>
<comment type="cofactor">
    <cofactor evidence="1">
        <name>FMN</name>
        <dbReference type="ChEBI" id="CHEBI:58210"/>
    </cofactor>
</comment>
<evidence type="ECO:0000256" key="5">
    <source>
        <dbReference type="ARBA" id="ARBA00023002"/>
    </source>
</evidence>
<keyword evidence="4" id="KW-0288">FMN</keyword>
<dbReference type="InterPro" id="IPR005720">
    <property type="entry name" value="Dihydroorotate_DH_cat"/>
</dbReference>
<reference evidence="9" key="1">
    <citation type="journal article" date="2015" name="Proc. Natl. Acad. Sci. U.S.A.">
        <title>Genome sequencing of adzuki bean (Vigna angularis) provides insight into high starch and low fat accumulation and domestication.</title>
        <authorList>
            <person name="Yang K."/>
            <person name="Tian Z."/>
            <person name="Chen C."/>
            <person name="Luo L."/>
            <person name="Zhao B."/>
            <person name="Wang Z."/>
            <person name="Yu L."/>
            <person name="Li Y."/>
            <person name="Sun Y."/>
            <person name="Li W."/>
            <person name="Chen Y."/>
            <person name="Li Y."/>
            <person name="Zhang Y."/>
            <person name="Ai D."/>
            <person name="Zhao J."/>
            <person name="Shang C."/>
            <person name="Ma Y."/>
            <person name="Wu B."/>
            <person name="Wang M."/>
            <person name="Gao L."/>
            <person name="Sun D."/>
            <person name="Zhang P."/>
            <person name="Guo F."/>
            <person name="Wang W."/>
            <person name="Li Y."/>
            <person name="Wang J."/>
            <person name="Varshney R.K."/>
            <person name="Wang J."/>
            <person name="Ling H.Q."/>
            <person name="Wan P."/>
        </authorList>
    </citation>
    <scope>NUCLEOTIDE SEQUENCE</scope>
    <source>
        <strain evidence="9">cv. Jingnong 6</strain>
    </source>
</reference>
<proteinExistence type="predicted"/>
<keyword evidence="5" id="KW-0560">Oxidoreductase</keyword>
<gene>
    <name evidence="8" type="ORF">LR48_Vigan01g116900</name>
</gene>
<dbReference type="AlphaFoldDB" id="A0A0L9TN73"/>
<feature type="compositionally biased region" description="Low complexity" evidence="6">
    <location>
        <begin position="124"/>
        <end position="133"/>
    </location>
</feature>
<accession>A0A0L9TN73</accession>
<dbReference type="Gramene" id="KOM31614">
    <property type="protein sequence ID" value="KOM31614"/>
    <property type="gene ID" value="LR48_Vigan01g116900"/>
</dbReference>
<dbReference type="InterPro" id="IPR050074">
    <property type="entry name" value="DHO_dehydrogenase"/>
</dbReference>
<dbReference type="PANTHER" id="PTHR48109:SF4">
    <property type="entry name" value="DIHYDROOROTATE DEHYDROGENASE (QUINONE), MITOCHONDRIAL"/>
    <property type="match status" value="1"/>
</dbReference>
<dbReference type="Pfam" id="PF01180">
    <property type="entry name" value="DHO_dh"/>
    <property type="match status" value="1"/>
</dbReference>
<evidence type="ECO:0000256" key="2">
    <source>
        <dbReference type="ARBA" id="ARBA00004725"/>
    </source>
</evidence>
<evidence type="ECO:0000313" key="8">
    <source>
        <dbReference type="EMBL" id="KOM31614.1"/>
    </source>
</evidence>
<evidence type="ECO:0000256" key="6">
    <source>
        <dbReference type="SAM" id="MobiDB-lite"/>
    </source>
</evidence>
<dbReference type="EMBL" id="CM003371">
    <property type="protein sequence ID" value="KOM31614.1"/>
    <property type="molecule type" value="Genomic_DNA"/>
</dbReference>
<evidence type="ECO:0000256" key="1">
    <source>
        <dbReference type="ARBA" id="ARBA00001917"/>
    </source>
</evidence>
<protein>
    <recommendedName>
        <fullName evidence="7">Dihydroorotate dehydrogenase catalytic domain-containing protein</fullName>
    </recommendedName>
</protein>
<evidence type="ECO:0000259" key="7">
    <source>
        <dbReference type="Pfam" id="PF01180"/>
    </source>
</evidence>
<dbReference type="GO" id="GO:0004152">
    <property type="term" value="F:dihydroorotate dehydrogenase activity"/>
    <property type="evidence" value="ECO:0007669"/>
    <property type="project" value="TreeGrafter"/>
</dbReference>
<evidence type="ECO:0000256" key="3">
    <source>
        <dbReference type="ARBA" id="ARBA00022630"/>
    </source>
</evidence>
<organism evidence="8 9">
    <name type="scientific">Phaseolus angularis</name>
    <name type="common">Azuki bean</name>
    <name type="synonym">Vigna angularis</name>
    <dbReference type="NCBI Taxonomy" id="3914"/>
    <lineage>
        <taxon>Eukaryota</taxon>
        <taxon>Viridiplantae</taxon>
        <taxon>Streptophyta</taxon>
        <taxon>Embryophyta</taxon>
        <taxon>Tracheophyta</taxon>
        <taxon>Spermatophyta</taxon>
        <taxon>Magnoliopsida</taxon>
        <taxon>eudicotyledons</taxon>
        <taxon>Gunneridae</taxon>
        <taxon>Pentapetalae</taxon>
        <taxon>rosids</taxon>
        <taxon>fabids</taxon>
        <taxon>Fabales</taxon>
        <taxon>Fabaceae</taxon>
        <taxon>Papilionoideae</taxon>
        <taxon>50 kb inversion clade</taxon>
        <taxon>NPAAA clade</taxon>
        <taxon>indigoferoid/millettioid clade</taxon>
        <taxon>Phaseoleae</taxon>
        <taxon>Vigna</taxon>
    </lineage>
</organism>
<dbReference type="GO" id="GO:0006207">
    <property type="term" value="P:'de novo' pyrimidine nucleobase biosynthetic process"/>
    <property type="evidence" value="ECO:0007669"/>
    <property type="project" value="TreeGrafter"/>
</dbReference>
<evidence type="ECO:0000256" key="4">
    <source>
        <dbReference type="ARBA" id="ARBA00022643"/>
    </source>
</evidence>
<dbReference type="Gene3D" id="3.20.20.70">
    <property type="entry name" value="Aldolase class I"/>
    <property type="match status" value="1"/>
</dbReference>
<dbReference type="SUPFAM" id="SSF51395">
    <property type="entry name" value="FMN-linked oxidoreductases"/>
    <property type="match status" value="1"/>
</dbReference>
<dbReference type="PANTHER" id="PTHR48109">
    <property type="entry name" value="DIHYDROOROTATE DEHYDROGENASE (QUINONE), MITOCHONDRIAL-RELATED"/>
    <property type="match status" value="1"/>
</dbReference>
<dbReference type="GO" id="GO:0005743">
    <property type="term" value="C:mitochondrial inner membrane"/>
    <property type="evidence" value="ECO:0007669"/>
    <property type="project" value="TreeGrafter"/>
</dbReference>
<feature type="region of interest" description="Disordered" evidence="6">
    <location>
        <begin position="250"/>
        <end position="271"/>
    </location>
</feature>
<name>A0A0L9TN73_PHAAN</name>
<dbReference type="GO" id="GO:0009220">
    <property type="term" value="P:pyrimidine ribonucleotide biosynthetic process"/>
    <property type="evidence" value="ECO:0007669"/>
    <property type="project" value="TreeGrafter"/>
</dbReference>
<feature type="domain" description="Dihydroorotate dehydrogenase catalytic" evidence="7">
    <location>
        <begin position="134"/>
        <end position="204"/>
    </location>
</feature>
<evidence type="ECO:0000313" key="9">
    <source>
        <dbReference type="Proteomes" id="UP000053144"/>
    </source>
</evidence>
<sequence length="271" mass="29737">MARSPDAELPSMSPNVGLPSFKVRLPSIKTGLPSCKAGVSSLGNELPAWMPICRAWMSNCRAAKTIELGKDLKEFGGVDGESKQPEKVLRELLELSAEFVGELGEEIVKKRLSTQHGKRKLDETSSTSPSSNNEVKKGAKAGLGITLRMNKTSEDVVAGYVQGVHTLSQYADYLVINVSSPNTSGFGMLQGKKATKESWMKEAKRKGCHFGYGKRKYLQYFSLEKTSSLIMKGISKDEDEGKKNLVTKNKSAKVKPKNPTFNEKNKFEGLI</sequence>
<dbReference type="Proteomes" id="UP000053144">
    <property type="component" value="Chromosome 1"/>
</dbReference>